<feature type="transmembrane region" description="Helical" evidence="10">
    <location>
        <begin position="207"/>
        <end position="228"/>
    </location>
</feature>
<feature type="transmembrane region" description="Helical" evidence="10">
    <location>
        <begin position="170"/>
        <end position="187"/>
    </location>
</feature>
<dbReference type="SUPFAM" id="SSF103491">
    <property type="entry name" value="Preprotein translocase SecY subunit"/>
    <property type="match status" value="1"/>
</dbReference>
<evidence type="ECO:0000256" key="9">
    <source>
        <dbReference type="ARBA" id="ARBA00039733"/>
    </source>
</evidence>
<evidence type="ECO:0000256" key="2">
    <source>
        <dbReference type="ARBA" id="ARBA00005751"/>
    </source>
</evidence>
<dbReference type="InterPro" id="IPR030659">
    <property type="entry name" value="SecY_CS"/>
</dbReference>
<dbReference type="GO" id="GO:0005886">
    <property type="term" value="C:plasma membrane"/>
    <property type="evidence" value="ECO:0007669"/>
    <property type="project" value="UniProtKB-SubCell"/>
</dbReference>
<evidence type="ECO:0000256" key="8">
    <source>
        <dbReference type="ARBA" id="ARBA00023136"/>
    </source>
</evidence>
<gene>
    <name evidence="10" type="primary">secY</name>
    <name evidence="14" type="ORF">SAMN02745110_01615</name>
</gene>
<comment type="function">
    <text evidence="10 11">The central subunit of the protein translocation channel SecYEG. Consists of two halves formed by TMs 1-5 and 6-10. These two domains form a lateral gate at the front which open onto the bilayer between TMs 2 and 7, and are clamped together by SecE at the back. The channel is closed by both a pore ring composed of hydrophobic SecY resides and a short helix (helix 2A) on the extracellular side of the membrane which forms a plug. The plug probably moves laterally to allow the channel to open. The ring and the pore may move independently.</text>
</comment>
<feature type="transmembrane region" description="Helical" evidence="10">
    <location>
        <begin position="18"/>
        <end position="39"/>
    </location>
</feature>
<dbReference type="InterPro" id="IPR002208">
    <property type="entry name" value="SecY/SEC61-alpha"/>
</dbReference>
<name>A0A1T4NJH0_9FIRM</name>
<dbReference type="OrthoDB" id="9809248at2"/>
<accession>A0A1T4NJH0</accession>
<feature type="transmembrane region" description="Helical" evidence="10">
    <location>
        <begin position="143"/>
        <end position="163"/>
    </location>
</feature>
<dbReference type="EMBL" id="FUXA01000009">
    <property type="protein sequence ID" value="SJZ79404.1"/>
    <property type="molecule type" value="Genomic_DNA"/>
</dbReference>
<evidence type="ECO:0000256" key="11">
    <source>
        <dbReference type="RuleBase" id="RU000537"/>
    </source>
</evidence>
<keyword evidence="8 10" id="KW-0472">Membrane</keyword>
<dbReference type="GO" id="GO:0065002">
    <property type="term" value="P:intracellular protein transmembrane transport"/>
    <property type="evidence" value="ECO:0007669"/>
    <property type="project" value="UniProtKB-UniRule"/>
</dbReference>
<protein>
    <recommendedName>
        <fullName evidence="9 10">Protein translocase subunit SecY</fullName>
    </recommendedName>
</protein>
<feature type="transmembrane region" description="Helical" evidence="10">
    <location>
        <begin position="110"/>
        <end position="131"/>
    </location>
</feature>
<dbReference type="FunFam" id="1.10.3370.10:FF:000001">
    <property type="entry name" value="Preprotein translocase subunit SecY"/>
    <property type="match status" value="1"/>
</dbReference>
<evidence type="ECO:0000256" key="5">
    <source>
        <dbReference type="ARBA" id="ARBA00022927"/>
    </source>
</evidence>
<dbReference type="HAMAP" id="MF_01465">
    <property type="entry name" value="SecY"/>
    <property type="match status" value="1"/>
</dbReference>
<dbReference type="Pfam" id="PF00344">
    <property type="entry name" value="SecY"/>
    <property type="match status" value="1"/>
</dbReference>
<comment type="subunit">
    <text evidence="10">Component of the Sec protein translocase complex. Heterotrimer consisting of SecY, SecE and SecG subunits. The heterotrimers can form oligomers, although 1 heterotrimer is thought to be able to translocate proteins. Interacts with the ribosome. Interacts with SecDF, and other proteins may be involved. Interacts with SecA.</text>
</comment>
<evidence type="ECO:0000256" key="6">
    <source>
        <dbReference type="ARBA" id="ARBA00022989"/>
    </source>
</evidence>
<dbReference type="NCBIfam" id="TIGR00967">
    <property type="entry name" value="3a0501s007"/>
    <property type="match status" value="1"/>
</dbReference>
<feature type="transmembrane region" description="Helical" evidence="10">
    <location>
        <begin position="69"/>
        <end position="89"/>
    </location>
</feature>
<dbReference type="PIRSF" id="PIRSF004557">
    <property type="entry name" value="SecY"/>
    <property type="match status" value="1"/>
</dbReference>
<keyword evidence="7 10" id="KW-0811">Translocation</keyword>
<evidence type="ECO:0000256" key="10">
    <source>
        <dbReference type="HAMAP-Rule" id="MF_01465"/>
    </source>
</evidence>
<comment type="similarity">
    <text evidence="2 10 13">Belongs to the SecY/SEC61-alpha family.</text>
</comment>
<evidence type="ECO:0000256" key="12">
    <source>
        <dbReference type="RuleBase" id="RU003484"/>
    </source>
</evidence>
<dbReference type="InterPro" id="IPR023201">
    <property type="entry name" value="SecY_dom_sf"/>
</dbReference>
<evidence type="ECO:0000256" key="13">
    <source>
        <dbReference type="RuleBase" id="RU004349"/>
    </source>
</evidence>
<keyword evidence="3 10" id="KW-0813">Transport</keyword>
<dbReference type="GO" id="GO:0006605">
    <property type="term" value="P:protein targeting"/>
    <property type="evidence" value="ECO:0007669"/>
    <property type="project" value="UniProtKB-UniRule"/>
</dbReference>
<keyword evidence="4 10" id="KW-0812">Transmembrane</keyword>
<dbReference type="AlphaFoldDB" id="A0A1T4NJH0"/>
<feature type="transmembrane region" description="Helical" evidence="10">
    <location>
        <begin position="397"/>
        <end position="417"/>
    </location>
</feature>
<feature type="transmembrane region" description="Helical" evidence="10">
    <location>
        <begin position="264"/>
        <end position="285"/>
    </location>
</feature>
<evidence type="ECO:0000256" key="4">
    <source>
        <dbReference type="ARBA" id="ARBA00022692"/>
    </source>
</evidence>
<sequence length="435" mass="47955">MFKTLANALKIKEIRNGILFTLFIIIIIRFGSLIPAPFIDQAKVNAFFKRDEFNLINAFTGGSFTQMTLFALGVTPYITSSIIMQLLTIAIPALEEMQKDGDDGRKKMAAITRVVSILLAVIESIGLTIGFSREGFITKAGFAPVSVIIITLTAGSALVMWLGERISEKGVGNGISIVLLANIVARMPIDFKNLYDMFVKGKDVVHMIYSIAIIAAVIILTTVLVIILQDAERRIPVSYAQKMQGRRMVGGKSSYIPLKVNTGGVMPIIFASTLISVPTIMLNLFNVKVKSTFWSKVLHGLQQDNWFKPGYGYAYIGLVIYVLLVIFFAYFYTSITFNPMEVSNNLKKSGGFIPGIRPGKPTQEYLNRVLNYIVIIGVIGLIIIAIIPIFFSGRFSADVSFGGTSLIIIVGVIIETIKQIESKMVVRNYNGFLND</sequence>
<dbReference type="GO" id="GO:0043952">
    <property type="term" value="P:protein transport by the Sec complex"/>
    <property type="evidence" value="ECO:0007669"/>
    <property type="project" value="UniProtKB-UniRule"/>
</dbReference>
<dbReference type="PROSITE" id="PS00756">
    <property type="entry name" value="SECY_2"/>
    <property type="match status" value="1"/>
</dbReference>
<dbReference type="RefSeq" id="WP_078787456.1">
    <property type="nucleotide sequence ID" value="NZ_FMTO01000008.1"/>
</dbReference>
<proteinExistence type="inferred from homology"/>
<comment type="subcellular location">
    <subcellularLocation>
        <location evidence="10">Cell membrane</location>
        <topology evidence="10">Multi-pass membrane protein</topology>
    </subcellularLocation>
    <subcellularLocation>
        <location evidence="1 12">Membrane</location>
        <topology evidence="1 12">Multi-pass membrane protein</topology>
    </subcellularLocation>
</comment>
<keyword evidence="5 10" id="KW-0653">Protein transport</keyword>
<dbReference type="PROSITE" id="PS00755">
    <property type="entry name" value="SECY_1"/>
    <property type="match status" value="1"/>
</dbReference>
<keyword evidence="6 10" id="KW-1133">Transmembrane helix</keyword>
<dbReference type="PRINTS" id="PR00303">
    <property type="entry name" value="SECYTRNLCASE"/>
</dbReference>
<keyword evidence="15" id="KW-1185">Reference proteome</keyword>
<evidence type="ECO:0000313" key="14">
    <source>
        <dbReference type="EMBL" id="SJZ79404.1"/>
    </source>
</evidence>
<feature type="transmembrane region" description="Helical" evidence="10">
    <location>
        <begin position="313"/>
        <end position="332"/>
    </location>
</feature>
<keyword evidence="10" id="KW-1003">Cell membrane</keyword>
<dbReference type="Proteomes" id="UP000189857">
    <property type="component" value="Unassembled WGS sequence"/>
</dbReference>
<organism evidence="14 15">
    <name type="scientific">Eubacterium ruminantium</name>
    <dbReference type="NCBI Taxonomy" id="42322"/>
    <lineage>
        <taxon>Bacteria</taxon>
        <taxon>Bacillati</taxon>
        <taxon>Bacillota</taxon>
        <taxon>Clostridia</taxon>
        <taxon>Eubacteriales</taxon>
        <taxon>Eubacteriaceae</taxon>
        <taxon>Eubacterium</taxon>
    </lineage>
</organism>
<evidence type="ECO:0000256" key="1">
    <source>
        <dbReference type="ARBA" id="ARBA00004141"/>
    </source>
</evidence>
<dbReference type="Gene3D" id="1.10.3370.10">
    <property type="entry name" value="SecY subunit domain"/>
    <property type="match status" value="1"/>
</dbReference>
<feature type="transmembrane region" description="Helical" evidence="10">
    <location>
        <begin position="369"/>
        <end position="391"/>
    </location>
</feature>
<evidence type="ECO:0000256" key="3">
    <source>
        <dbReference type="ARBA" id="ARBA00022448"/>
    </source>
</evidence>
<evidence type="ECO:0000256" key="7">
    <source>
        <dbReference type="ARBA" id="ARBA00023010"/>
    </source>
</evidence>
<reference evidence="14 15" key="1">
    <citation type="submission" date="2017-02" db="EMBL/GenBank/DDBJ databases">
        <authorList>
            <person name="Peterson S.W."/>
        </authorList>
    </citation>
    <scope>NUCLEOTIDE SEQUENCE [LARGE SCALE GENOMIC DNA]</scope>
    <source>
        <strain evidence="14 15">ATCC 17233</strain>
    </source>
</reference>
<dbReference type="InterPro" id="IPR026593">
    <property type="entry name" value="SecY"/>
</dbReference>
<evidence type="ECO:0000313" key="15">
    <source>
        <dbReference type="Proteomes" id="UP000189857"/>
    </source>
</evidence>
<dbReference type="PANTHER" id="PTHR10906">
    <property type="entry name" value="SECY/SEC61-ALPHA FAMILY MEMBER"/>
    <property type="match status" value="1"/>
</dbReference>